<evidence type="ECO:0000256" key="10">
    <source>
        <dbReference type="ARBA" id="ARBA00023201"/>
    </source>
</evidence>
<comment type="caution">
    <text evidence="14">The sequence shown here is derived from an EMBL/GenBank/DDBJ whole genome shotgun (WGS) entry which is preliminary data.</text>
</comment>
<gene>
    <name evidence="14" type="ORF">PVAND_015904</name>
</gene>
<dbReference type="GO" id="GO:0005272">
    <property type="term" value="F:sodium channel activity"/>
    <property type="evidence" value="ECO:0007669"/>
    <property type="project" value="UniProtKB-KW"/>
</dbReference>
<organism evidence="14 15">
    <name type="scientific">Polypedilum vanderplanki</name>
    <name type="common">Sleeping chironomid midge</name>
    <dbReference type="NCBI Taxonomy" id="319348"/>
    <lineage>
        <taxon>Eukaryota</taxon>
        <taxon>Metazoa</taxon>
        <taxon>Ecdysozoa</taxon>
        <taxon>Arthropoda</taxon>
        <taxon>Hexapoda</taxon>
        <taxon>Insecta</taxon>
        <taxon>Pterygota</taxon>
        <taxon>Neoptera</taxon>
        <taxon>Endopterygota</taxon>
        <taxon>Diptera</taxon>
        <taxon>Nematocera</taxon>
        <taxon>Chironomoidea</taxon>
        <taxon>Chironomidae</taxon>
        <taxon>Chironominae</taxon>
        <taxon>Polypedilum</taxon>
        <taxon>Polypedilum</taxon>
    </lineage>
</organism>
<dbReference type="GO" id="GO:0016020">
    <property type="term" value="C:membrane"/>
    <property type="evidence" value="ECO:0007669"/>
    <property type="project" value="UniProtKB-SubCell"/>
</dbReference>
<evidence type="ECO:0000256" key="1">
    <source>
        <dbReference type="ARBA" id="ARBA00004141"/>
    </source>
</evidence>
<evidence type="ECO:0000256" key="11">
    <source>
        <dbReference type="ARBA" id="ARBA00023303"/>
    </source>
</evidence>
<protein>
    <submittedName>
        <fullName evidence="14">Uncharacterized protein</fullName>
    </submittedName>
</protein>
<accession>A0A9J6BEK3</accession>
<keyword evidence="4 12" id="KW-0894">Sodium channel</keyword>
<evidence type="ECO:0000256" key="6">
    <source>
        <dbReference type="ARBA" id="ARBA00022989"/>
    </source>
</evidence>
<dbReference type="InterPro" id="IPR029063">
    <property type="entry name" value="SAM-dependent_MTases_sf"/>
</dbReference>
<feature type="transmembrane region" description="Helical" evidence="13">
    <location>
        <begin position="77"/>
        <end position="96"/>
    </location>
</feature>
<evidence type="ECO:0000256" key="9">
    <source>
        <dbReference type="ARBA" id="ARBA00023136"/>
    </source>
</evidence>
<dbReference type="AlphaFoldDB" id="A0A9J6BEK3"/>
<evidence type="ECO:0000313" key="14">
    <source>
        <dbReference type="EMBL" id="KAG5667939.1"/>
    </source>
</evidence>
<keyword evidence="11 12" id="KW-0407">Ion channel</keyword>
<keyword evidence="10 12" id="KW-0739">Sodium transport</keyword>
<dbReference type="InterPro" id="IPR001873">
    <property type="entry name" value="ENaC"/>
</dbReference>
<comment type="similarity">
    <text evidence="2 12">Belongs to the amiloride-sensitive sodium channel (TC 1.A.6) family.</text>
</comment>
<keyword evidence="6 13" id="KW-1133">Transmembrane helix</keyword>
<evidence type="ECO:0000256" key="13">
    <source>
        <dbReference type="SAM" id="Phobius"/>
    </source>
</evidence>
<evidence type="ECO:0000256" key="5">
    <source>
        <dbReference type="ARBA" id="ARBA00022692"/>
    </source>
</evidence>
<reference evidence="14" key="1">
    <citation type="submission" date="2021-03" db="EMBL/GenBank/DDBJ databases">
        <title>Chromosome level genome of the anhydrobiotic midge Polypedilum vanderplanki.</title>
        <authorList>
            <person name="Yoshida Y."/>
            <person name="Kikawada T."/>
            <person name="Gusev O."/>
        </authorList>
    </citation>
    <scope>NUCLEOTIDE SEQUENCE</scope>
    <source>
        <strain evidence="14">NIAS01</strain>
        <tissue evidence="14">Whole body or cell culture</tissue>
    </source>
</reference>
<evidence type="ECO:0000313" key="15">
    <source>
        <dbReference type="Proteomes" id="UP001107558"/>
    </source>
</evidence>
<dbReference type="OrthoDB" id="8300214at2759"/>
<dbReference type="Proteomes" id="UP001107558">
    <property type="component" value="Chromosome 4"/>
</dbReference>
<dbReference type="Pfam" id="PF00858">
    <property type="entry name" value="ASC"/>
    <property type="match status" value="1"/>
</dbReference>
<keyword evidence="3 12" id="KW-0813">Transport</keyword>
<evidence type="ECO:0000256" key="3">
    <source>
        <dbReference type="ARBA" id="ARBA00022448"/>
    </source>
</evidence>
<dbReference type="Gene3D" id="1.10.287.770">
    <property type="entry name" value="YojJ-like"/>
    <property type="match status" value="1"/>
</dbReference>
<comment type="subcellular location">
    <subcellularLocation>
        <location evidence="1">Membrane</location>
        <topology evidence="1">Multi-pass membrane protein</topology>
    </subcellularLocation>
</comment>
<name>A0A9J6BEK3_POLVA</name>
<dbReference type="Gene3D" id="3.40.50.150">
    <property type="entry name" value="Vaccinia Virus protein VP39"/>
    <property type="match status" value="1"/>
</dbReference>
<proteinExistence type="inferred from homology"/>
<keyword evidence="5 12" id="KW-0812">Transmembrane</keyword>
<dbReference type="EMBL" id="JADBJN010000004">
    <property type="protein sequence ID" value="KAG5667939.1"/>
    <property type="molecule type" value="Genomic_DNA"/>
</dbReference>
<evidence type="ECO:0000256" key="2">
    <source>
        <dbReference type="ARBA" id="ARBA00007193"/>
    </source>
</evidence>
<evidence type="ECO:0000256" key="12">
    <source>
        <dbReference type="RuleBase" id="RU000679"/>
    </source>
</evidence>
<keyword evidence="9 13" id="KW-0472">Membrane</keyword>
<dbReference type="Pfam" id="PF13489">
    <property type="entry name" value="Methyltransf_23"/>
    <property type="match status" value="1"/>
</dbReference>
<evidence type="ECO:0000256" key="4">
    <source>
        <dbReference type="ARBA" id="ARBA00022461"/>
    </source>
</evidence>
<keyword evidence="15" id="KW-1185">Reference proteome</keyword>
<evidence type="ECO:0000256" key="7">
    <source>
        <dbReference type="ARBA" id="ARBA00023053"/>
    </source>
</evidence>
<keyword evidence="8 12" id="KW-0406">Ion transport</keyword>
<keyword evidence="7" id="KW-0915">Sodium</keyword>
<dbReference type="SUPFAM" id="SSF53335">
    <property type="entry name" value="S-adenosyl-L-methionine-dependent methyltransferases"/>
    <property type="match status" value="1"/>
</dbReference>
<evidence type="ECO:0000256" key="8">
    <source>
        <dbReference type="ARBA" id="ARBA00023065"/>
    </source>
</evidence>
<sequence length="263" mass="31264">MQHIPENGTESVLDKCECLDRCDDIKYNFEVFETKYKRNFDYGEMKLNFYYKYETFLPLVRHQSITFDEFLGQAGGLLGLFAGISFLSIFELIYFWHNGEKFDIIFSSYVIQWIKDYEKVFANIFDALQSNGIFCLITCQLSRIYQIWECLVNWKYKEYASQLGDHFADFCFNYADDKILCRTLKKVGFEIVSFENEKLELDLMTKERFEAKLKTINPFVSSMPEEVLEKFNNDQNTIMKVINNKNKPYSIKYNCLKIIARKI</sequence>